<dbReference type="PANTHER" id="PTHR47178:SF3">
    <property type="entry name" value="FAD-BINDING DOMAIN-CONTAINING PROTEIN"/>
    <property type="match status" value="1"/>
</dbReference>
<gene>
    <name evidence="8" type="ORF">PMIN01_05861</name>
</gene>
<evidence type="ECO:0000259" key="7">
    <source>
        <dbReference type="Pfam" id="PF01494"/>
    </source>
</evidence>
<evidence type="ECO:0000256" key="5">
    <source>
        <dbReference type="ARBA" id="ARBA00023033"/>
    </source>
</evidence>
<dbReference type="SUPFAM" id="SSF51905">
    <property type="entry name" value="FAD/NAD(P)-binding domain"/>
    <property type="match status" value="1"/>
</dbReference>
<dbReference type="InterPro" id="IPR002938">
    <property type="entry name" value="FAD-bd"/>
</dbReference>
<comment type="caution">
    <text evidence="8">The sequence shown here is derived from an EMBL/GenBank/DDBJ whole genome shotgun (WGS) entry which is preliminary data.</text>
</comment>
<dbReference type="Pfam" id="PF01494">
    <property type="entry name" value="FAD_binding_3"/>
    <property type="match status" value="1"/>
</dbReference>
<accession>A0A9P6GIU2</accession>
<evidence type="ECO:0000313" key="9">
    <source>
        <dbReference type="Proteomes" id="UP000756921"/>
    </source>
</evidence>
<keyword evidence="5" id="KW-0503">Monooxygenase</keyword>
<dbReference type="GO" id="GO:0004497">
    <property type="term" value="F:monooxygenase activity"/>
    <property type="evidence" value="ECO:0007669"/>
    <property type="project" value="UniProtKB-KW"/>
</dbReference>
<evidence type="ECO:0000256" key="3">
    <source>
        <dbReference type="ARBA" id="ARBA00022827"/>
    </source>
</evidence>
<dbReference type="InterPro" id="IPR036188">
    <property type="entry name" value="FAD/NAD-bd_sf"/>
</dbReference>
<organism evidence="8 9">
    <name type="scientific">Paraphaeosphaeria minitans</name>
    <dbReference type="NCBI Taxonomy" id="565426"/>
    <lineage>
        <taxon>Eukaryota</taxon>
        <taxon>Fungi</taxon>
        <taxon>Dikarya</taxon>
        <taxon>Ascomycota</taxon>
        <taxon>Pezizomycotina</taxon>
        <taxon>Dothideomycetes</taxon>
        <taxon>Pleosporomycetidae</taxon>
        <taxon>Pleosporales</taxon>
        <taxon>Massarineae</taxon>
        <taxon>Didymosphaeriaceae</taxon>
        <taxon>Paraphaeosphaeria</taxon>
    </lineage>
</organism>
<sequence>MAAATNGAHIAHIAHAVNVNGAADPLPVLVIGSGSTGLAFAHGLRKAAIRCIVFEKNPPRTRERDWSMGLHWGAPVLRSLMPDDWWPRIQSVHADPSEPPQDPDTLKFVQGDNGNTIAAFPISNFYRLRRSKLRALLSEHVDIRHEKRLVHVTFADDAKSLTAHFSDGTSATGSMLVAADGARSTTRRCLLGPDLGAINKIPYCATFVESRYAKEQALFLRSFHPLYLATAHPDNYMGFFSTQSAEDPEDPTTWTFNFYISWPSSLEEQEATAHWTDAQRLAQQKEFAKKFCEPWKSAYEWATEDAGVWYMGMTEWDPGHQGHRWDNHSGLITMVGDAAHPMTYQRGQGLNHSLMDAGKLRDTLVKIRDGADRSQAITSFEDEMIQRAGDEVRSCTTNTALLHDWEKVKHSPLYSKGMAKNH</sequence>
<evidence type="ECO:0000256" key="4">
    <source>
        <dbReference type="ARBA" id="ARBA00023002"/>
    </source>
</evidence>
<dbReference type="Gene3D" id="3.50.50.60">
    <property type="entry name" value="FAD/NAD(P)-binding domain"/>
    <property type="match status" value="1"/>
</dbReference>
<dbReference type="InterPro" id="IPR003953">
    <property type="entry name" value="FAD-dep_OxRdtase_2_FAD-bd"/>
</dbReference>
<dbReference type="OrthoDB" id="47494at2759"/>
<evidence type="ECO:0008006" key="10">
    <source>
        <dbReference type="Google" id="ProtNLM"/>
    </source>
</evidence>
<evidence type="ECO:0000259" key="6">
    <source>
        <dbReference type="Pfam" id="PF00890"/>
    </source>
</evidence>
<keyword evidence="9" id="KW-1185">Reference proteome</keyword>
<evidence type="ECO:0000256" key="2">
    <source>
        <dbReference type="ARBA" id="ARBA00022630"/>
    </source>
</evidence>
<evidence type="ECO:0000313" key="8">
    <source>
        <dbReference type="EMBL" id="KAF9735946.1"/>
    </source>
</evidence>
<dbReference type="AlphaFoldDB" id="A0A9P6GIU2"/>
<dbReference type="GO" id="GO:0071949">
    <property type="term" value="F:FAD binding"/>
    <property type="evidence" value="ECO:0007669"/>
    <property type="project" value="InterPro"/>
</dbReference>
<dbReference type="PRINTS" id="PR00420">
    <property type="entry name" value="RNGMNOXGNASE"/>
</dbReference>
<comment type="cofactor">
    <cofactor evidence="1">
        <name>FAD</name>
        <dbReference type="ChEBI" id="CHEBI:57692"/>
    </cofactor>
</comment>
<evidence type="ECO:0000256" key="1">
    <source>
        <dbReference type="ARBA" id="ARBA00001974"/>
    </source>
</evidence>
<reference evidence="8" key="1">
    <citation type="journal article" date="2020" name="Mol. Plant Microbe Interact.">
        <title>Genome Sequence of the Biocontrol Agent Coniothyrium minitans strain Conio (IMI 134523).</title>
        <authorList>
            <person name="Patel D."/>
            <person name="Shittu T.A."/>
            <person name="Baroncelli R."/>
            <person name="Muthumeenakshi S."/>
            <person name="Osborne T.H."/>
            <person name="Janganan T.K."/>
            <person name="Sreenivasaprasad S."/>
        </authorList>
    </citation>
    <scope>NUCLEOTIDE SEQUENCE</scope>
    <source>
        <strain evidence="8">Conio</strain>
    </source>
</reference>
<dbReference type="PANTHER" id="PTHR47178">
    <property type="entry name" value="MONOOXYGENASE, FAD-BINDING"/>
    <property type="match status" value="1"/>
</dbReference>
<protein>
    <recommendedName>
        <fullName evidence="10">FAD/NAD(P)-binding domain-containing protein</fullName>
    </recommendedName>
</protein>
<feature type="domain" description="FAD-dependent oxidoreductase 2 FAD-binding" evidence="6">
    <location>
        <begin position="28"/>
        <end position="79"/>
    </location>
</feature>
<keyword evidence="3" id="KW-0274">FAD</keyword>
<feature type="domain" description="FAD-binding" evidence="7">
    <location>
        <begin position="141"/>
        <end position="388"/>
    </location>
</feature>
<keyword evidence="2" id="KW-0285">Flavoprotein</keyword>
<proteinExistence type="predicted"/>
<dbReference type="Proteomes" id="UP000756921">
    <property type="component" value="Unassembled WGS sequence"/>
</dbReference>
<keyword evidence="4" id="KW-0560">Oxidoreductase</keyword>
<dbReference type="Pfam" id="PF00890">
    <property type="entry name" value="FAD_binding_2"/>
    <property type="match status" value="1"/>
</dbReference>
<dbReference type="EMBL" id="WJXW01000005">
    <property type="protein sequence ID" value="KAF9735946.1"/>
    <property type="molecule type" value="Genomic_DNA"/>
</dbReference>
<name>A0A9P6GIU2_9PLEO</name>